<name>A0A9Q3S0U1_9SPHN</name>
<keyword evidence="2" id="KW-1003">Cell membrane</keyword>
<evidence type="ECO:0000313" key="9">
    <source>
        <dbReference type="EMBL" id="MBY6218089.1"/>
    </source>
</evidence>
<evidence type="ECO:0000256" key="4">
    <source>
        <dbReference type="ARBA" id="ARBA00022679"/>
    </source>
</evidence>
<evidence type="ECO:0000256" key="2">
    <source>
        <dbReference type="ARBA" id="ARBA00022475"/>
    </source>
</evidence>
<dbReference type="AlphaFoldDB" id="A0A9Q3S0U1"/>
<comment type="subcellular location">
    <subcellularLocation>
        <location evidence="1">Cell membrane</location>
        <topology evidence="1">Multi-pass membrane protein</topology>
    </subcellularLocation>
</comment>
<dbReference type="PANTHER" id="PTHR33908">
    <property type="entry name" value="MANNOSYLTRANSFERASE YKCB-RELATED"/>
    <property type="match status" value="1"/>
</dbReference>
<gene>
    <name evidence="9" type="ORF">KUV31_07000</name>
</gene>
<feature type="transmembrane region" description="Helical" evidence="8">
    <location>
        <begin position="114"/>
        <end position="138"/>
    </location>
</feature>
<accession>A0A9Q3S0U1</accession>
<dbReference type="EMBL" id="JAHVKP010000001">
    <property type="protein sequence ID" value="MBY6218089.1"/>
    <property type="molecule type" value="Genomic_DNA"/>
</dbReference>
<feature type="transmembrane region" description="Helical" evidence="8">
    <location>
        <begin position="408"/>
        <end position="430"/>
    </location>
</feature>
<comment type="caution">
    <text evidence="9">The sequence shown here is derived from an EMBL/GenBank/DDBJ whole genome shotgun (WGS) entry which is preliminary data.</text>
</comment>
<keyword evidence="3" id="KW-0328">Glycosyltransferase</keyword>
<keyword evidence="7 8" id="KW-0472">Membrane</keyword>
<dbReference type="PANTHER" id="PTHR33908:SF11">
    <property type="entry name" value="MEMBRANE PROTEIN"/>
    <property type="match status" value="1"/>
</dbReference>
<evidence type="ECO:0000256" key="7">
    <source>
        <dbReference type="ARBA" id="ARBA00023136"/>
    </source>
</evidence>
<feature type="transmembrane region" description="Helical" evidence="8">
    <location>
        <begin position="29"/>
        <end position="47"/>
    </location>
</feature>
<dbReference type="GO" id="GO:0016763">
    <property type="term" value="F:pentosyltransferase activity"/>
    <property type="evidence" value="ECO:0007669"/>
    <property type="project" value="TreeGrafter"/>
</dbReference>
<dbReference type="GO" id="GO:0009103">
    <property type="term" value="P:lipopolysaccharide biosynthetic process"/>
    <property type="evidence" value="ECO:0007669"/>
    <property type="project" value="UniProtKB-ARBA"/>
</dbReference>
<evidence type="ECO:0000256" key="8">
    <source>
        <dbReference type="SAM" id="Phobius"/>
    </source>
</evidence>
<keyword evidence="6 8" id="KW-1133">Transmembrane helix</keyword>
<evidence type="ECO:0000256" key="1">
    <source>
        <dbReference type="ARBA" id="ARBA00004651"/>
    </source>
</evidence>
<dbReference type="GO" id="GO:0005886">
    <property type="term" value="C:plasma membrane"/>
    <property type="evidence" value="ECO:0007669"/>
    <property type="project" value="UniProtKB-SubCell"/>
</dbReference>
<protein>
    <submittedName>
        <fullName evidence="9">Glycosyltransferase family 39 protein</fullName>
    </submittedName>
</protein>
<feature type="transmembrane region" description="Helical" evidence="8">
    <location>
        <begin position="353"/>
        <end position="375"/>
    </location>
</feature>
<sequence length="543" mass="59000">MATTPSHEDAFLQFSACQIETMLRLSEKSFFAVLVGVLVVAALYRLYPLVLGPQALAQAFQTEDGYLMLTIARNMAIGLGMSVSDGTIPSNGVQPLATFIFSVPYLLSGGDKVVGLWGVQLISAVIAFAGIFSVRALARVFLSPQSNSPIWPWLVATLWFASPLLLLHTMNGLETGLYTVMVSLSLTLFARLLDRGAAATVGDRLFLGVVCGITFLARNDAVFLIAAIGLIWLAHALAVQQRAFWPVLAELVAPAVVVALIAAPWLINNYVSFGSIVPVSGTAQSLSGGWAKNADLLPAKLFEYALPMLPVPNGLETRPAFMVFAMIVVALILITFTVQVWRRGGVARYVMAAYLMFSALMIFYYGFLFGAGWFLSRYLSPLAPLLITATVSVTLSLAGRLVPTRAAAATYAMGSLSLVLCLALLGRYLVPGVRDQGHFQVVHWVQENVPEETWIGAVQSGTLGYWHNRTINLDGKVNPAALQAIQTNGDVRDYVVHSRIDYLADWEGIAEWVDDDQGNERFSENFEVVVHDVPANLAVLKRK</sequence>
<evidence type="ECO:0000313" key="10">
    <source>
        <dbReference type="Proteomes" id="UP000824927"/>
    </source>
</evidence>
<dbReference type="Proteomes" id="UP000824927">
    <property type="component" value="Unassembled WGS sequence"/>
</dbReference>
<reference evidence="9" key="1">
    <citation type="submission" date="2021-06" db="EMBL/GenBank/DDBJ databases">
        <title>50 bacteria genomes isolated from Dapeng, Shenzhen, China.</title>
        <authorList>
            <person name="Zheng W."/>
            <person name="Yu S."/>
            <person name="Huang Y."/>
        </authorList>
    </citation>
    <scope>NUCLEOTIDE SEQUENCE</scope>
    <source>
        <strain evidence="9">DP4N28-2</strain>
    </source>
</reference>
<proteinExistence type="predicted"/>
<feature type="transmembrane region" description="Helical" evidence="8">
    <location>
        <begin position="244"/>
        <end position="267"/>
    </location>
</feature>
<feature type="transmembrane region" description="Helical" evidence="8">
    <location>
        <begin position="150"/>
        <end position="170"/>
    </location>
</feature>
<evidence type="ECO:0000256" key="5">
    <source>
        <dbReference type="ARBA" id="ARBA00022692"/>
    </source>
</evidence>
<feature type="transmembrane region" description="Helical" evidence="8">
    <location>
        <begin position="320"/>
        <end position="341"/>
    </location>
</feature>
<evidence type="ECO:0000256" key="3">
    <source>
        <dbReference type="ARBA" id="ARBA00022676"/>
    </source>
</evidence>
<dbReference type="InterPro" id="IPR050297">
    <property type="entry name" value="LipidA_mod_glycosyltrf_83"/>
</dbReference>
<keyword evidence="4" id="KW-0808">Transferase</keyword>
<evidence type="ECO:0000256" key="6">
    <source>
        <dbReference type="ARBA" id="ARBA00022989"/>
    </source>
</evidence>
<feature type="transmembrane region" description="Helical" evidence="8">
    <location>
        <begin position="176"/>
        <end position="193"/>
    </location>
</feature>
<dbReference type="RefSeq" id="WP_222405016.1">
    <property type="nucleotide sequence ID" value="NZ_JAHVKP010000001.1"/>
</dbReference>
<feature type="transmembrane region" description="Helical" evidence="8">
    <location>
        <begin position="205"/>
        <end position="232"/>
    </location>
</feature>
<feature type="transmembrane region" description="Helical" evidence="8">
    <location>
        <begin position="382"/>
        <end position="402"/>
    </location>
</feature>
<organism evidence="9 10">
    <name type="scientific">Qipengyuania aquimaris</name>
    <dbReference type="NCBI Taxonomy" id="255984"/>
    <lineage>
        <taxon>Bacteria</taxon>
        <taxon>Pseudomonadati</taxon>
        <taxon>Pseudomonadota</taxon>
        <taxon>Alphaproteobacteria</taxon>
        <taxon>Sphingomonadales</taxon>
        <taxon>Erythrobacteraceae</taxon>
        <taxon>Qipengyuania</taxon>
    </lineage>
</organism>
<keyword evidence="5 8" id="KW-0812">Transmembrane</keyword>